<dbReference type="AlphaFoldDB" id="A0A9W7ZYV9"/>
<dbReference type="InterPro" id="IPR045851">
    <property type="entry name" value="AMP-bd_C_sf"/>
</dbReference>
<dbReference type="PANTHER" id="PTHR24096">
    <property type="entry name" value="LONG-CHAIN-FATTY-ACID--COA LIGASE"/>
    <property type="match status" value="1"/>
</dbReference>
<dbReference type="Proteomes" id="UP001150538">
    <property type="component" value="Unassembled WGS sequence"/>
</dbReference>
<comment type="caution">
    <text evidence="5">The sequence shown here is derived from an EMBL/GenBank/DDBJ whole genome shotgun (WGS) entry which is preliminary data.</text>
</comment>
<comment type="similarity">
    <text evidence="1">Belongs to the ATP-dependent AMP-binding enzyme family.</text>
</comment>
<dbReference type="PROSITE" id="PS00455">
    <property type="entry name" value="AMP_BINDING"/>
    <property type="match status" value="1"/>
</dbReference>
<dbReference type="InterPro" id="IPR042099">
    <property type="entry name" value="ANL_N_sf"/>
</dbReference>
<keyword evidence="2" id="KW-0436">Ligase</keyword>
<proteinExistence type="inferred from homology"/>
<dbReference type="PANTHER" id="PTHR24096:SF149">
    <property type="entry name" value="AMP-BINDING DOMAIN-CONTAINING PROTEIN-RELATED"/>
    <property type="match status" value="1"/>
</dbReference>
<evidence type="ECO:0000313" key="5">
    <source>
        <dbReference type="EMBL" id="KAJ1916056.1"/>
    </source>
</evidence>
<organism evidence="5 6">
    <name type="scientific">Mycoemilia scoparia</name>
    <dbReference type="NCBI Taxonomy" id="417184"/>
    <lineage>
        <taxon>Eukaryota</taxon>
        <taxon>Fungi</taxon>
        <taxon>Fungi incertae sedis</taxon>
        <taxon>Zoopagomycota</taxon>
        <taxon>Kickxellomycotina</taxon>
        <taxon>Kickxellomycetes</taxon>
        <taxon>Kickxellales</taxon>
        <taxon>Kickxellaceae</taxon>
        <taxon>Mycoemilia</taxon>
    </lineage>
</organism>
<dbReference type="InterPro" id="IPR000873">
    <property type="entry name" value="AMP-dep_synth/lig_dom"/>
</dbReference>
<dbReference type="GO" id="GO:0016405">
    <property type="term" value="F:CoA-ligase activity"/>
    <property type="evidence" value="ECO:0007669"/>
    <property type="project" value="TreeGrafter"/>
</dbReference>
<dbReference type="InterPro" id="IPR020845">
    <property type="entry name" value="AMP-binding_CS"/>
</dbReference>
<protein>
    <recommendedName>
        <fullName evidence="4">AMP-dependent synthetase/ligase domain-containing protein</fullName>
    </recommendedName>
</protein>
<dbReference type="Pfam" id="PF00501">
    <property type="entry name" value="AMP-binding"/>
    <property type="match status" value="1"/>
</dbReference>
<gene>
    <name evidence="5" type="ORF">H4219_003988</name>
</gene>
<dbReference type="Gene3D" id="3.40.50.12780">
    <property type="entry name" value="N-terminal domain of ligase-like"/>
    <property type="match status" value="1"/>
</dbReference>
<evidence type="ECO:0000256" key="2">
    <source>
        <dbReference type="ARBA" id="ARBA00022598"/>
    </source>
</evidence>
<evidence type="ECO:0000313" key="6">
    <source>
        <dbReference type="Proteomes" id="UP001150538"/>
    </source>
</evidence>
<reference evidence="5" key="1">
    <citation type="submission" date="2022-07" db="EMBL/GenBank/DDBJ databases">
        <title>Phylogenomic reconstructions and comparative analyses of Kickxellomycotina fungi.</title>
        <authorList>
            <person name="Reynolds N.K."/>
            <person name="Stajich J.E."/>
            <person name="Barry K."/>
            <person name="Grigoriev I.V."/>
            <person name="Crous P."/>
            <person name="Smith M.E."/>
        </authorList>
    </citation>
    <scope>NUCLEOTIDE SEQUENCE</scope>
    <source>
        <strain evidence="5">NBRC 100468</strain>
    </source>
</reference>
<keyword evidence="6" id="KW-1185">Reference proteome</keyword>
<evidence type="ECO:0000256" key="1">
    <source>
        <dbReference type="ARBA" id="ARBA00006432"/>
    </source>
</evidence>
<evidence type="ECO:0000259" key="4">
    <source>
        <dbReference type="Pfam" id="PF00501"/>
    </source>
</evidence>
<sequence>MIFKSPIPNVNIPFTDVASFFLGITDKSHQHSVKHGDWEAAEPLVINGITQQSLNFYQLKTKSLKLAQTLRQRYGVNPGDVVGMVLSEIHAVDLVVIHYAVMLVGGVYLPMCPGSPSSFSDEFYKDLVYWWSLANSDNSGKIGKLKCVFTDSNGVEDVKKAVIEIEKNNSGGSIDSSDGKISVLVIDSPSQSIQKEEEEEGYGRGNIIDQILHTTDINDNIYDSIKVFKPFTIDNSESQSRNTVAMIVCTSGTTGKPKAIKLSHHNLISAFVQVGGYATSHHTNSSTSSKNNSQEKKKNNNNNNKKKVGGNGGGSSILSTLLPNMMYGHCVLCYQPLFSGGNDRTVIMNHRSVPQELFEAINKYNVTRICAHPALLFMINDYGLSLKKQQQATTTTTNPMDTNNEFDYSSVINLPSLKYITCGGAFLSPKLRHNVQTMLGATLTQGYGSTETSSILAGGSWMEPKPGAVGVLYPNTQAKIIDIFSDSHELGPNQCGHLCMRGPQLMMGYINLQSPMVLGDDDDKEEEGGFLRTGDYAKITEDGHVTLIDRVVDLIVIPTSSSSQGKYQVIPPSEIELIIAKHPLVSDIAVINTPLDDDKSETTTIFGTNVRFGVAKAFIALQPNVVKIGGEEETKLKDELIQWYKDELQTTPSNSDASIQDRASIITADRIVFIDKIPKSAAGKVIKNELRSL</sequence>
<dbReference type="EMBL" id="JANBPU010000117">
    <property type="protein sequence ID" value="KAJ1916056.1"/>
    <property type="molecule type" value="Genomic_DNA"/>
</dbReference>
<feature type="domain" description="AMP-dependent synthetase/ligase" evidence="4">
    <location>
        <begin position="50"/>
        <end position="509"/>
    </location>
</feature>
<dbReference type="SUPFAM" id="SSF56801">
    <property type="entry name" value="Acetyl-CoA synthetase-like"/>
    <property type="match status" value="1"/>
</dbReference>
<dbReference type="OrthoDB" id="6509636at2759"/>
<name>A0A9W7ZYV9_9FUNG</name>
<dbReference type="Gene3D" id="3.30.300.30">
    <property type="match status" value="1"/>
</dbReference>
<accession>A0A9W7ZYV9</accession>
<evidence type="ECO:0000256" key="3">
    <source>
        <dbReference type="SAM" id="MobiDB-lite"/>
    </source>
</evidence>
<feature type="region of interest" description="Disordered" evidence="3">
    <location>
        <begin position="279"/>
        <end position="313"/>
    </location>
</feature>